<dbReference type="EMBL" id="GBRH01263140">
    <property type="protein sequence ID" value="JAD34755.1"/>
    <property type="molecule type" value="Transcribed_RNA"/>
</dbReference>
<reference evidence="1" key="1">
    <citation type="submission" date="2014-09" db="EMBL/GenBank/DDBJ databases">
        <authorList>
            <person name="Magalhaes I.L.F."/>
            <person name="Oliveira U."/>
            <person name="Santos F.R."/>
            <person name="Vidigal T.H.D.A."/>
            <person name="Brescovit A.D."/>
            <person name="Santos A.J."/>
        </authorList>
    </citation>
    <scope>NUCLEOTIDE SEQUENCE</scope>
    <source>
        <tissue evidence="1">Shoot tissue taken approximately 20 cm above the soil surface</tissue>
    </source>
</reference>
<accession>A0A0A8ZDE2</accession>
<name>A0A0A8ZDE2_ARUDO</name>
<proteinExistence type="predicted"/>
<organism evidence="1">
    <name type="scientific">Arundo donax</name>
    <name type="common">Giant reed</name>
    <name type="synonym">Donax arundinaceus</name>
    <dbReference type="NCBI Taxonomy" id="35708"/>
    <lineage>
        <taxon>Eukaryota</taxon>
        <taxon>Viridiplantae</taxon>
        <taxon>Streptophyta</taxon>
        <taxon>Embryophyta</taxon>
        <taxon>Tracheophyta</taxon>
        <taxon>Spermatophyta</taxon>
        <taxon>Magnoliopsida</taxon>
        <taxon>Liliopsida</taxon>
        <taxon>Poales</taxon>
        <taxon>Poaceae</taxon>
        <taxon>PACMAD clade</taxon>
        <taxon>Arundinoideae</taxon>
        <taxon>Arundineae</taxon>
        <taxon>Arundo</taxon>
    </lineage>
</organism>
<evidence type="ECO:0000313" key="1">
    <source>
        <dbReference type="EMBL" id="JAD34755.1"/>
    </source>
</evidence>
<sequence length="31" mass="3906">MHIKLKKIENIRFIECYVLMQYSSRMVYVRI</sequence>
<reference evidence="1" key="2">
    <citation type="journal article" date="2015" name="Data Brief">
        <title>Shoot transcriptome of the giant reed, Arundo donax.</title>
        <authorList>
            <person name="Barrero R.A."/>
            <person name="Guerrero F.D."/>
            <person name="Moolhuijzen P."/>
            <person name="Goolsby J.A."/>
            <person name="Tidwell J."/>
            <person name="Bellgard S.E."/>
            <person name="Bellgard M.I."/>
        </authorList>
    </citation>
    <scope>NUCLEOTIDE SEQUENCE</scope>
    <source>
        <tissue evidence="1">Shoot tissue taken approximately 20 cm above the soil surface</tissue>
    </source>
</reference>
<dbReference type="AlphaFoldDB" id="A0A0A8ZDE2"/>
<protein>
    <submittedName>
        <fullName evidence="1">Uncharacterized protein</fullName>
    </submittedName>
</protein>